<evidence type="ECO:0000313" key="3">
    <source>
        <dbReference type="Proteomes" id="UP000011910"/>
    </source>
</evidence>
<feature type="signal peptide" evidence="1">
    <location>
        <begin position="1"/>
        <end position="19"/>
    </location>
</feature>
<sequence>MKTVFLSLITLCLLAPAQASTTPIADLPCCMTASDRNKKSAAPERDAPDLSLDILFQEEVYIHIEDAEGNTTLSGAYSREALQQDMGLRQLLRKSRHYLRLENHYYYRLAE</sequence>
<organism evidence="2 3">
    <name type="scientific">Cesiribacter andamanensis AMV16</name>
    <dbReference type="NCBI Taxonomy" id="1279009"/>
    <lineage>
        <taxon>Bacteria</taxon>
        <taxon>Pseudomonadati</taxon>
        <taxon>Bacteroidota</taxon>
        <taxon>Cytophagia</taxon>
        <taxon>Cytophagales</taxon>
        <taxon>Cesiribacteraceae</taxon>
        <taxon>Cesiribacter</taxon>
    </lineage>
</organism>
<accession>M7NTP3</accession>
<dbReference type="AlphaFoldDB" id="M7NTP3"/>
<gene>
    <name evidence="2" type="ORF">ADICEAN_03025</name>
</gene>
<protein>
    <submittedName>
        <fullName evidence="2">Uncharacterized protein</fullName>
    </submittedName>
</protein>
<reference evidence="2 3" key="1">
    <citation type="journal article" date="2013" name="Genome Announc.">
        <title>Draft Genome Sequence of Cesiribacter andamanensis Strain AMV16T, Isolated from a Soil Sample from a Mud Volcano in the Andaman Islands, India.</title>
        <authorList>
            <person name="Shivaji S."/>
            <person name="Ara S."/>
            <person name="Begum Z."/>
            <person name="Srinivas T.N."/>
            <person name="Singh A."/>
            <person name="Kumar Pinnaka A."/>
        </authorList>
    </citation>
    <scope>NUCLEOTIDE SEQUENCE [LARGE SCALE GENOMIC DNA]</scope>
    <source>
        <strain evidence="2 3">AMV16</strain>
    </source>
</reference>
<name>M7NTP3_9BACT</name>
<keyword evidence="3" id="KW-1185">Reference proteome</keyword>
<comment type="caution">
    <text evidence="2">The sequence shown here is derived from an EMBL/GenBank/DDBJ whole genome shotgun (WGS) entry which is preliminary data.</text>
</comment>
<keyword evidence="1" id="KW-0732">Signal</keyword>
<proteinExistence type="predicted"/>
<dbReference type="Proteomes" id="UP000011910">
    <property type="component" value="Unassembled WGS sequence"/>
</dbReference>
<dbReference type="RefSeq" id="WP_009196411.1">
    <property type="nucleotide sequence ID" value="NZ_AODQ01000087.1"/>
</dbReference>
<evidence type="ECO:0000256" key="1">
    <source>
        <dbReference type="SAM" id="SignalP"/>
    </source>
</evidence>
<dbReference type="EMBL" id="AODQ01000087">
    <property type="protein sequence ID" value="EMR01829.1"/>
    <property type="molecule type" value="Genomic_DNA"/>
</dbReference>
<evidence type="ECO:0000313" key="2">
    <source>
        <dbReference type="EMBL" id="EMR01829.1"/>
    </source>
</evidence>
<feature type="chain" id="PRO_5004082656" evidence="1">
    <location>
        <begin position="20"/>
        <end position="111"/>
    </location>
</feature>